<evidence type="ECO:0000313" key="1">
    <source>
        <dbReference type="EMBL" id="EGJ37187.1"/>
    </source>
</evidence>
<name>F3UZU5_STRSA</name>
<dbReference type="Proteomes" id="UP000006459">
    <property type="component" value="Unassembled WGS sequence"/>
</dbReference>
<organism evidence="1 2">
    <name type="scientific">Streptococcus sanguinis SK49</name>
    <dbReference type="NCBI Taxonomy" id="888808"/>
    <lineage>
        <taxon>Bacteria</taxon>
        <taxon>Bacillati</taxon>
        <taxon>Bacillota</taxon>
        <taxon>Bacilli</taxon>
        <taxon>Lactobacillales</taxon>
        <taxon>Streptococcaceae</taxon>
        <taxon>Streptococcus</taxon>
    </lineage>
</organism>
<dbReference type="HOGENOM" id="CLU_3189748_0_0_9"/>
<comment type="caution">
    <text evidence="1">The sequence shown here is derived from an EMBL/GenBank/DDBJ whole genome shotgun (WGS) entry which is preliminary data.</text>
</comment>
<dbReference type="EMBL" id="AFFO01000015">
    <property type="protein sequence ID" value="EGJ37187.1"/>
    <property type="molecule type" value="Genomic_DNA"/>
</dbReference>
<reference evidence="1 2" key="1">
    <citation type="submission" date="2011-03" db="EMBL/GenBank/DDBJ databases">
        <authorList>
            <person name="Muzny D."/>
            <person name="Qin X."/>
            <person name="Deng J."/>
            <person name="Jiang H."/>
            <person name="Liu Y."/>
            <person name="Qu J."/>
            <person name="Song X.-Z."/>
            <person name="Zhang L."/>
            <person name="Thornton R."/>
            <person name="Coyle M."/>
            <person name="Francisco L."/>
            <person name="Jackson L."/>
            <person name="Javaid M."/>
            <person name="Korchina V."/>
            <person name="Kovar C."/>
            <person name="Mata R."/>
            <person name="Mathew T."/>
            <person name="Ngo R."/>
            <person name="Nguyen L."/>
            <person name="Nguyen N."/>
            <person name="Okwuonu G."/>
            <person name="Ongeri F."/>
            <person name="Pham C."/>
            <person name="Simmons D."/>
            <person name="Wilczek-Boney K."/>
            <person name="Hale W."/>
            <person name="Jakkamsetti A."/>
            <person name="Pham P."/>
            <person name="Ruth R."/>
            <person name="San Lucas F."/>
            <person name="Warren J."/>
            <person name="Zhang J."/>
            <person name="Zhao Z."/>
            <person name="Zhou C."/>
            <person name="Zhu D."/>
            <person name="Lee S."/>
            <person name="Bess C."/>
            <person name="Blankenburg K."/>
            <person name="Forbes L."/>
            <person name="Fu Q."/>
            <person name="Gubbala S."/>
            <person name="Hirani K."/>
            <person name="Jayaseelan J.C."/>
            <person name="Lara F."/>
            <person name="Munidasa M."/>
            <person name="Palculict T."/>
            <person name="Patil S."/>
            <person name="Pu L.-L."/>
            <person name="Saada N."/>
            <person name="Tang L."/>
            <person name="Weissenberger G."/>
            <person name="Zhu Y."/>
            <person name="Hemphill L."/>
            <person name="Shang Y."/>
            <person name="Youmans B."/>
            <person name="Ayvaz T."/>
            <person name="Ross M."/>
            <person name="Santibanez J."/>
            <person name="Aqrawi P."/>
            <person name="Gross S."/>
            <person name="Joshi V."/>
            <person name="Fowler G."/>
            <person name="Nazareth L."/>
            <person name="Reid J."/>
            <person name="Worley K."/>
            <person name="Petrosino J."/>
            <person name="Highlander S."/>
            <person name="Gibbs R."/>
        </authorList>
    </citation>
    <scope>NUCLEOTIDE SEQUENCE [LARGE SCALE GENOMIC DNA]</scope>
    <source>
        <strain evidence="1 2">SK49</strain>
    </source>
</reference>
<dbReference type="PATRIC" id="fig|888808.3.peg.1994"/>
<dbReference type="AlphaFoldDB" id="F3UZU5"/>
<sequence>MIAIKTSFIFSLRQLFGKSILKRWLLILKEFLNTSQRHNTVHKYFL</sequence>
<protein>
    <submittedName>
        <fullName evidence="1">Uncharacterized protein</fullName>
    </submittedName>
</protein>
<accession>F3UZU5</accession>
<evidence type="ECO:0000313" key="2">
    <source>
        <dbReference type="Proteomes" id="UP000006459"/>
    </source>
</evidence>
<gene>
    <name evidence="1" type="ORF">HMPREF9380_2035</name>
</gene>
<proteinExistence type="predicted"/>